<dbReference type="AlphaFoldDB" id="A0AA42CTZ7"/>
<reference evidence="1" key="1">
    <citation type="submission" date="2022-06" db="EMBL/GenBank/DDBJ databases">
        <title>Sphingomonas sp. nov. isolated from rhizosphere soil of tomato.</title>
        <authorList>
            <person name="Dong H."/>
            <person name="Gao R."/>
        </authorList>
    </citation>
    <scope>NUCLEOTIDE SEQUENCE</scope>
    <source>
        <strain evidence="1">MMSM24</strain>
    </source>
</reference>
<name>A0AA42CTZ7_9SPHN</name>
<evidence type="ECO:0000313" key="1">
    <source>
        <dbReference type="EMBL" id="MCW6534903.1"/>
    </source>
</evidence>
<dbReference type="RefSeq" id="WP_265268705.1">
    <property type="nucleotide sequence ID" value="NZ_JANFAV010000005.1"/>
</dbReference>
<comment type="caution">
    <text evidence="1">The sequence shown here is derived from an EMBL/GenBank/DDBJ whole genome shotgun (WGS) entry which is preliminary data.</text>
</comment>
<protein>
    <submittedName>
        <fullName evidence="1">Uncharacterized protein</fullName>
    </submittedName>
</protein>
<keyword evidence="2" id="KW-1185">Reference proteome</keyword>
<accession>A0AA42CTZ7</accession>
<dbReference type="EMBL" id="JANFAV010000005">
    <property type="protein sequence ID" value="MCW6534903.1"/>
    <property type="molecule type" value="Genomic_DNA"/>
</dbReference>
<evidence type="ECO:0000313" key="2">
    <source>
        <dbReference type="Proteomes" id="UP001165565"/>
    </source>
</evidence>
<gene>
    <name evidence="1" type="ORF">NEE01_08910</name>
</gene>
<organism evidence="1 2">
    <name type="scientific">Sphingomonas lycopersici</name>
    <dbReference type="NCBI Taxonomy" id="2951807"/>
    <lineage>
        <taxon>Bacteria</taxon>
        <taxon>Pseudomonadati</taxon>
        <taxon>Pseudomonadota</taxon>
        <taxon>Alphaproteobacteria</taxon>
        <taxon>Sphingomonadales</taxon>
        <taxon>Sphingomonadaceae</taxon>
        <taxon>Sphingomonas</taxon>
    </lineage>
</organism>
<proteinExistence type="predicted"/>
<dbReference type="Proteomes" id="UP001165565">
    <property type="component" value="Unassembled WGS sequence"/>
</dbReference>
<sequence>MTRWAEIAARAGARRAVRVAERLAARVTRDGARVTIAGRGVLAALRWPAGLLR</sequence>